<sequence>MKAIVVPPPPAPPIRRNADKTSTTTCPSSNHQLHLRLPLYNPNPKKLSLLPNFPHQPSPQPITLPVNKNNNKKEKKKKNKRRKCDTTSHILPLMDALHFPISIDIYTSLVKECTLSGDSETAIELYTHIINSGIEPPLNLLNRILIMFVSCGLFENARHVFDEMSVRNFHSWAILFVGYYENSDYENATDVFLGMLCQLGVMEFPFPPWIWSCFLTVCACTVNVALGMQVHGCLLKLGACDHVLVSSSLIRFYGRFKCSEDANIVFNKVTRHNTLTWTAKIVSGCKERHFSEVLGDFKEMGRVGIKKDSFTFSSVLKACGRMHNHGSCGEQVHADAIKLGIDSDNYVQCSLIAMYGRSRLPRDAKMVFEMTRNERNVDSWNAMFMGFIQNGLYIEAVKFVYQMKEAGVQPHEPLLEKLRIACGSSTFQA</sequence>
<dbReference type="GO" id="GO:0003723">
    <property type="term" value="F:RNA binding"/>
    <property type="evidence" value="ECO:0007669"/>
    <property type="project" value="InterPro"/>
</dbReference>
<dbReference type="InterPro" id="IPR011990">
    <property type="entry name" value="TPR-like_helical_dom_sf"/>
</dbReference>
<dbReference type="InterPro" id="IPR002885">
    <property type="entry name" value="PPR_rpt"/>
</dbReference>
<dbReference type="NCBIfam" id="TIGR00756">
    <property type="entry name" value="PPR"/>
    <property type="match status" value="1"/>
</dbReference>
<reference evidence="4 5" key="1">
    <citation type="journal article" date="2014" name="Am. J. Bot.">
        <title>Genome assembly and annotation for red clover (Trifolium pratense; Fabaceae).</title>
        <authorList>
            <person name="Istvanek J."/>
            <person name="Jaros M."/>
            <person name="Krenek A."/>
            <person name="Repkova J."/>
        </authorList>
    </citation>
    <scope>NUCLEOTIDE SEQUENCE [LARGE SCALE GENOMIC DNA]</scope>
    <source>
        <strain evidence="5">cv. Tatra</strain>
        <tissue evidence="4">Young leaves</tissue>
    </source>
</reference>
<evidence type="ECO:0000256" key="2">
    <source>
        <dbReference type="PROSITE-ProRule" id="PRU00708"/>
    </source>
</evidence>
<dbReference type="Gene3D" id="1.25.40.10">
    <property type="entry name" value="Tetratricopeptide repeat domain"/>
    <property type="match status" value="3"/>
</dbReference>
<dbReference type="PANTHER" id="PTHR47926:SF361">
    <property type="entry name" value="PENTACOTRIPEPTIDE-REPEAT REGION OF PRORP DOMAIN-CONTAINING PROTEIN"/>
    <property type="match status" value="1"/>
</dbReference>
<dbReference type="PROSITE" id="PS51375">
    <property type="entry name" value="PPR"/>
    <property type="match status" value="2"/>
</dbReference>
<organism evidence="4 5">
    <name type="scientific">Trifolium pratense</name>
    <name type="common">Red clover</name>
    <dbReference type="NCBI Taxonomy" id="57577"/>
    <lineage>
        <taxon>Eukaryota</taxon>
        <taxon>Viridiplantae</taxon>
        <taxon>Streptophyta</taxon>
        <taxon>Embryophyta</taxon>
        <taxon>Tracheophyta</taxon>
        <taxon>Spermatophyta</taxon>
        <taxon>Magnoliopsida</taxon>
        <taxon>eudicotyledons</taxon>
        <taxon>Gunneridae</taxon>
        <taxon>Pentapetalae</taxon>
        <taxon>rosids</taxon>
        <taxon>fabids</taxon>
        <taxon>Fabales</taxon>
        <taxon>Fabaceae</taxon>
        <taxon>Papilionoideae</taxon>
        <taxon>50 kb inversion clade</taxon>
        <taxon>NPAAA clade</taxon>
        <taxon>Hologalegina</taxon>
        <taxon>IRL clade</taxon>
        <taxon>Trifolieae</taxon>
        <taxon>Trifolium</taxon>
    </lineage>
</organism>
<dbReference type="PANTHER" id="PTHR47926">
    <property type="entry name" value="PENTATRICOPEPTIDE REPEAT-CONTAINING PROTEIN"/>
    <property type="match status" value="1"/>
</dbReference>
<comment type="caution">
    <text evidence="4">The sequence shown here is derived from an EMBL/GenBank/DDBJ whole genome shotgun (WGS) entry which is preliminary data.</text>
</comment>
<dbReference type="InterPro" id="IPR046960">
    <property type="entry name" value="PPR_At4g14850-like_plant"/>
</dbReference>
<feature type="region of interest" description="Disordered" evidence="3">
    <location>
        <begin position="57"/>
        <end position="84"/>
    </location>
</feature>
<keyword evidence="1" id="KW-0677">Repeat</keyword>
<evidence type="ECO:0000256" key="3">
    <source>
        <dbReference type="SAM" id="MobiDB-lite"/>
    </source>
</evidence>
<accession>A0A2K3N651</accession>
<evidence type="ECO:0000256" key="1">
    <source>
        <dbReference type="ARBA" id="ARBA00022737"/>
    </source>
</evidence>
<proteinExistence type="predicted"/>
<feature type="repeat" description="PPR" evidence="2">
    <location>
        <begin position="102"/>
        <end position="136"/>
    </location>
</feature>
<feature type="repeat" description="PPR" evidence="2">
    <location>
        <begin position="376"/>
        <end position="410"/>
    </location>
</feature>
<dbReference type="STRING" id="57577.A0A2K3N651"/>
<reference evidence="4 5" key="2">
    <citation type="journal article" date="2017" name="Front. Plant Sci.">
        <title>Gene Classification and Mining of Molecular Markers Useful in Red Clover (Trifolium pratense) Breeding.</title>
        <authorList>
            <person name="Istvanek J."/>
            <person name="Dluhosova J."/>
            <person name="Dluhos P."/>
            <person name="Patkova L."/>
            <person name="Nedelnik J."/>
            <person name="Repkova J."/>
        </authorList>
    </citation>
    <scope>NUCLEOTIDE SEQUENCE [LARGE SCALE GENOMIC DNA]</scope>
    <source>
        <strain evidence="5">cv. Tatra</strain>
        <tissue evidence="4">Young leaves</tissue>
    </source>
</reference>
<dbReference type="Proteomes" id="UP000236291">
    <property type="component" value="Unassembled WGS sequence"/>
</dbReference>
<evidence type="ECO:0000313" key="4">
    <source>
        <dbReference type="EMBL" id="PNX98545.1"/>
    </source>
</evidence>
<name>A0A2K3N651_TRIPR</name>
<dbReference type="AlphaFoldDB" id="A0A2K3N651"/>
<feature type="compositionally biased region" description="Polar residues" evidence="3">
    <location>
        <begin position="20"/>
        <end position="29"/>
    </location>
</feature>
<feature type="compositionally biased region" description="Basic residues" evidence="3">
    <location>
        <begin position="73"/>
        <end position="83"/>
    </location>
</feature>
<feature type="region of interest" description="Disordered" evidence="3">
    <location>
        <begin position="1"/>
        <end position="29"/>
    </location>
</feature>
<dbReference type="GO" id="GO:0009451">
    <property type="term" value="P:RNA modification"/>
    <property type="evidence" value="ECO:0007669"/>
    <property type="project" value="InterPro"/>
</dbReference>
<protein>
    <submittedName>
        <fullName evidence="4">Pentatricopeptide repeat-containing protein</fullName>
    </submittedName>
</protein>
<evidence type="ECO:0000313" key="5">
    <source>
        <dbReference type="Proteomes" id="UP000236291"/>
    </source>
</evidence>
<dbReference type="EMBL" id="ASHM01016767">
    <property type="protein sequence ID" value="PNX98545.1"/>
    <property type="molecule type" value="Genomic_DNA"/>
</dbReference>
<dbReference type="Pfam" id="PF01535">
    <property type="entry name" value="PPR"/>
    <property type="match status" value="2"/>
</dbReference>
<feature type="compositionally biased region" description="Pro residues" evidence="3">
    <location>
        <begin position="1"/>
        <end position="13"/>
    </location>
</feature>
<gene>
    <name evidence="4" type="ORF">L195_g021795</name>
</gene>